<protein>
    <submittedName>
        <fullName evidence="2">Uncharacterized protein</fullName>
    </submittedName>
</protein>
<feature type="compositionally biased region" description="Basic and acidic residues" evidence="1">
    <location>
        <begin position="208"/>
        <end position="217"/>
    </location>
</feature>
<dbReference type="AlphaFoldDB" id="A0ABC9ESN8"/>
<feature type="region of interest" description="Disordered" evidence="1">
    <location>
        <begin position="167"/>
        <end position="190"/>
    </location>
</feature>
<feature type="compositionally biased region" description="Acidic residues" evidence="1">
    <location>
        <begin position="170"/>
        <end position="190"/>
    </location>
</feature>
<reference evidence="2" key="1">
    <citation type="submission" date="2024-10" db="EMBL/GenBank/DDBJ databases">
        <authorList>
            <person name="Ryan C."/>
        </authorList>
    </citation>
    <scope>NUCLEOTIDE SEQUENCE [LARGE SCALE GENOMIC DNA]</scope>
</reference>
<feature type="region of interest" description="Disordered" evidence="1">
    <location>
        <begin position="242"/>
        <end position="309"/>
    </location>
</feature>
<accession>A0ABC9ESN8</accession>
<feature type="compositionally biased region" description="Basic and acidic residues" evidence="1">
    <location>
        <begin position="242"/>
        <end position="255"/>
    </location>
</feature>
<dbReference type="Proteomes" id="UP001497457">
    <property type="component" value="Chromosome 5rd"/>
</dbReference>
<feature type="compositionally biased region" description="Low complexity" evidence="1">
    <location>
        <begin position="288"/>
        <end position="309"/>
    </location>
</feature>
<sequence>MLPLEIPEGINEKNACRVVINVPSFSTIDDGRAVYQKGRTLDWWVDVEEYSIIDMWKDVLEHFTWASNQEANFWYDNQNGQTTRLATDQELLKLLRASKMVKFIMTVDRCEHVELQMEDQIVGNEMQVVVSNEREALEVPCKVVAAEYEGQEWADEPEYGVTAAGPSRVEEEEEDHYMEPGFDPEGDDPIAADEEWRYFKTLDKEKSNAEKKGKVCEDTDPDVVPSDEATMSRDVVYVAHTSYDRDLRQNKRKGEAATSNPKNASKKSKKGEAATSNPKKAYKKSKKGGAASTSTTLVTEAPRTTSTSTSIAIQAPASPEVTTRSMTACISTPTKPPNTPVSPGPTTRRMTAQMDISPGGIARRVIIN</sequence>
<feature type="compositionally biased region" description="Pro residues" evidence="1">
    <location>
        <begin position="334"/>
        <end position="343"/>
    </location>
</feature>
<feature type="region of interest" description="Disordered" evidence="1">
    <location>
        <begin position="328"/>
        <end position="351"/>
    </location>
</feature>
<organism evidence="2 3">
    <name type="scientific">Urochloa decumbens</name>
    <dbReference type="NCBI Taxonomy" id="240449"/>
    <lineage>
        <taxon>Eukaryota</taxon>
        <taxon>Viridiplantae</taxon>
        <taxon>Streptophyta</taxon>
        <taxon>Embryophyta</taxon>
        <taxon>Tracheophyta</taxon>
        <taxon>Spermatophyta</taxon>
        <taxon>Magnoliopsida</taxon>
        <taxon>Liliopsida</taxon>
        <taxon>Poales</taxon>
        <taxon>Poaceae</taxon>
        <taxon>PACMAD clade</taxon>
        <taxon>Panicoideae</taxon>
        <taxon>Panicodae</taxon>
        <taxon>Paniceae</taxon>
        <taxon>Melinidinae</taxon>
        <taxon>Urochloa</taxon>
    </lineage>
</organism>
<evidence type="ECO:0000256" key="1">
    <source>
        <dbReference type="SAM" id="MobiDB-lite"/>
    </source>
</evidence>
<evidence type="ECO:0000313" key="2">
    <source>
        <dbReference type="EMBL" id="CAL5062721.1"/>
    </source>
</evidence>
<keyword evidence="3" id="KW-1185">Reference proteome</keyword>
<gene>
    <name evidence="2" type="ORF">URODEC1_LOCUS98458</name>
</gene>
<dbReference type="EMBL" id="OZ075115">
    <property type="protein sequence ID" value="CAL5062721.1"/>
    <property type="molecule type" value="Genomic_DNA"/>
</dbReference>
<feature type="region of interest" description="Disordered" evidence="1">
    <location>
        <begin position="208"/>
        <end position="229"/>
    </location>
</feature>
<proteinExistence type="predicted"/>
<evidence type="ECO:0000313" key="3">
    <source>
        <dbReference type="Proteomes" id="UP001497457"/>
    </source>
</evidence>
<name>A0ABC9ESN8_9POAL</name>